<keyword evidence="3" id="KW-0238">DNA-binding</keyword>
<dbReference type="Pfam" id="PF12833">
    <property type="entry name" value="HTH_18"/>
    <property type="match status" value="1"/>
</dbReference>
<dbReference type="Gene3D" id="1.10.10.60">
    <property type="entry name" value="Homeodomain-like"/>
    <property type="match status" value="2"/>
</dbReference>
<dbReference type="CDD" id="cd06124">
    <property type="entry name" value="cupin_NimR-like_N"/>
    <property type="match status" value="1"/>
</dbReference>
<dbReference type="FunFam" id="1.10.10.60:FF:000132">
    <property type="entry name" value="AraC family transcriptional regulator"/>
    <property type="match status" value="1"/>
</dbReference>
<dbReference type="InterPro" id="IPR018060">
    <property type="entry name" value="HTH_AraC"/>
</dbReference>
<dbReference type="InterPro" id="IPR020449">
    <property type="entry name" value="Tscrpt_reg_AraC-type_HTH"/>
</dbReference>
<accession>A0A7Y7IUH1</accession>
<comment type="caution">
    <text evidence="6">The sequence shown here is derived from an EMBL/GenBank/DDBJ whole genome shotgun (WGS) entry which is preliminary data.</text>
</comment>
<evidence type="ECO:0000256" key="3">
    <source>
        <dbReference type="ARBA" id="ARBA00023125"/>
    </source>
</evidence>
<protein>
    <submittedName>
        <fullName evidence="6">Helix-turn-helix transcriptional regulator</fullName>
    </submittedName>
</protein>
<keyword evidence="1" id="KW-0678">Repressor</keyword>
<evidence type="ECO:0000313" key="6">
    <source>
        <dbReference type="EMBL" id="NVN10564.1"/>
    </source>
</evidence>
<dbReference type="InterPro" id="IPR009057">
    <property type="entry name" value="Homeodomain-like_sf"/>
</dbReference>
<dbReference type="Gene3D" id="2.60.120.10">
    <property type="entry name" value="Jelly Rolls"/>
    <property type="match status" value="1"/>
</dbReference>
<dbReference type="Proteomes" id="UP000534870">
    <property type="component" value="Unassembled WGS sequence"/>
</dbReference>
<dbReference type="SMART" id="SM00342">
    <property type="entry name" value="HTH_ARAC"/>
    <property type="match status" value="1"/>
</dbReference>
<feature type="domain" description="HTH araC/xylS-type" evidence="5">
    <location>
        <begin position="164"/>
        <end position="261"/>
    </location>
</feature>
<dbReference type="PANTHER" id="PTHR11019:SF159">
    <property type="entry name" value="TRANSCRIPTIONAL REGULATOR-RELATED"/>
    <property type="match status" value="1"/>
</dbReference>
<evidence type="ECO:0000256" key="1">
    <source>
        <dbReference type="ARBA" id="ARBA00022491"/>
    </source>
</evidence>
<dbReference type="GO" id="GO:0043565">
    <property type="term" value="F:sequence-specific DNA binding"/>
    <property type="evidence" value="ECO:0007669"/>
    <property type="project" value="InterPro"/>
</dbReference>
<sequence length="267" mass="29941">MSTQAKILPIKRSSDLPHDISPVVGLADHYPPGFSDPFHAHERCQLALTLSGVITVTTGSASYILPPNRAIWIPAGTHHQVTTRAAVQFRTLYVDNTLNKWPDRCHVFETTPLVRALIDEILQFRFPYPPQGREVRLTDLLLEELDRMPSVGLQISMPSDRRLVRVCRALLLNPTDGRDLDHWALEAGMGRRTFTRLFREQTGMGLASWRQQARMIEAIALLEQGRSVTTAAYDVGYDSPSAFSAAFHRIFGMSPSAYCRGSSKIKQ</sequence>
<dbReference type="Pfam" id="PF07883">
    <property type="entry name" value="Cupin_2"/>
    <property type="match status" value="1"/>
</dbReference>
<organism evidence="6 7">
    <name type="scientific">Nguyenibacter vanlangensis</name>
    <dbReference type="NCBI Taxonomy" id="1216886"/>
    <lineage>
        <taxon>Bacteria</taxon>
        <taxon>Pseudomonadati</taxon>
        <taxon>Pseudomonadota</taxon>
        <taxon>Alphaproteobacteria</taxon>
        <taxon>Acetobacterales</taxon>
        <taxon>Acetobacteraceae</taxon>
        <taxon>Nguyenibacter</taxon>
    </lineage>
</organism>
<evidence type="ECO:0000313" key="7">
    <source>
        <dbReference type="Proteomes" id="UP000534870"/>
    </source>
</evidence>
<gene>
    <name evidence="6" type="ORF">HUK84_05280</name>
</gene>
<evidence type="ECO:0000256" key="2">
    <source>
        <dbReference type="ARBA" id="ARBA00023015"/>
    </source>
</evidence>
<dbReference type="InterPro" id="IPR013096">
    <property type="entry name" value="Cupin_2"/>
</dbReference>
<dbReference type="GO" id="GO:0003700">
    <property type="term" value="F:DNA-binding transcription factor activity"/>
    <property type="evidence" value="ECO:0007669"/>
    <property type="project" value="InterPro"/>
</dbReference>
<dbReference type="PRINTS" id="PR00032">
    <property type="entry name" value="HTHARAC"/>
</dbReference>
<dbReference type="EMBL" id="JABXXP010000051">
    <property type="protein sequence ID" value="NVN10564.1"/>
    <property type="molecule type" value="Genomic_DNA"/>
</dbReference>
<reference evidence="6 7" key="1">
    <citation type="submission" date="2020-06" db="EMBL/GenBank/DDBJ databases">
        <title>Description of novel acetic acid bacteria.</title>
        <authorList>
            <person name="Sombolestani A."/>
        </authorList>
    </citation>
    <scope>NUCLEOTIDE SEQUENCE [LARGE SCALE GENOMIC DNA]</scope>
    <source>
        <strain evidence="6 7">LMG 31431</strain>
    </source>
</reference>
<dbReference type="InterPro" id="IPR014710">
    <property type="entry name" value="RmlC-like_jellyroll"/>
</dbReference>
<dbReference type="AlphaFoldDB" id="A0A7Y7IUH1"/>
<dbReference type="SUPFAM" id="SSF46689">
    <property type="entry name" value="Homeodomain-like"/>
    <property type="match status" value="1"/>
</dbReference>
<name>A0A7Y7IUH1_9PROT</name>
<evidence type="ECO:0000256" key="4">
    <source>
        <dbReference type="ARBA" id="ARBA00023163"/>
    </source>
</evidence>
<dbReference type="PROSITE" id="PS01124">
    <property type="entry name" value="HTH_ARAC_FAMILY_2"/>
    <property type="match status" value="1"/>
</dbReference>
<dbReference type="SUPFAM" id="SSF51182">
    <property type="entry name" value="RmlC-like cupins"/>
    <property type="match status" value="1"/>
</dbReference>
<keyword evidence="2" id="KW-0805">Transcription regulation</keyword>
<dbReference type="InterPro" id="IPR011051">
    <property type="entry name" value="RmlC_Cupin_sf"/>
</dbReference>
<evidence type="ECO:0000259" key="5">
    <source>
        <dbReference type="PROSITE" id="PS01124"/>
    </source>
</evidence>
<dbReference type="PANTHER" id="PTHR11019">
    <property type="entry name" value="HTH-TYPE TRANSCRIPTIONAL REGULATOR NIMR"/>
    <property type="match status" value="1"/>
</dbReference>
<keyword evidence="4" id="KW-0804">Transcription</keyword>
<dbReference type="RefSeq" id="WP_176639334.1">
    <property type="nucleotide sequence ID" value="NZ_JABXXP010000051.1"/>
</dbReference>
<proteinExistence type="predicted"/>